<keyword evidence="2" id="KW-1185">Reference proteome</keyword>
<reference evidence="1" key="1">
    <citation type="journal article" date="2021" name="bioRxiv">
        <title>Whole Genome Assembly and Annotation of Northern Wild Rice, Zizania palustris L., Supports a Whole Genome Duplication in the Zizania Genus.</title>
        <authorList>
            <person name="Haas M."/>
            <person name="Kono T."/>
            <person name="Macchietto M."/>
            <person name="Millas R."/>
            <person name="McGilp L."/>
            <person name="Shao M."/>
            <person name="Duquette J."/>
            <person name="Hirsch C.N."/>
            <person name="Kimball J."/>
        </authorList>
    </citation>
    <scope>NUCLEOTIDE SEQUENCE</scope>
    <source>
        <tissue evidence="1">Fresh leaf tissue</tissue>
    </source>
</reference>
<evidence type="ECO:0000313" key="2">
    <source>
        <dbReference type="Proteomes" id="UP000729402"/>
    </source>
</evidence>
<gene>
    <name evidence="1" type="ORF">GUJ93_ZPchr0002g25570</name>
</gene>
<proteinExistence type="predicted"/>
<dbReference type="EMBL" id="JAAALK010000287">
    <property type="protein sequence ID" value="KAG8060050.1"/>
    <property type="molecule type" value="Genomic_DNA"/>
</dbReference>
<accession>A0A8J5RI11</accession>
<dbReference type="Proteomes" id="UP000729402">
    <property type="component" value="Unassembled WGS sequence"/>
</dbReference>
<sequence length="82" mass="8995">MAGPSGGCQRRSASHQVAAGVVARRARMTEQIKQYIDIFIEYEHLLRFGNTSFEEKEASACSTTAGALPEKVPRFLCTSFLA</sequence>
<organism evidence="1 2">
    <name type="scientific">Zizania palustris</name>
    <name type="common">Northern wild rice</name>
    <dbReference type="NCBI Taxonomy" id="103762"/>
    <lineage>
        <taxon>Eukaryota</taxon>
        <taxon>Viridiplantae</taxon>
        <taxon>Streptophyta</taxon>
        <taxon>Embryophyta</taxon>
        <taxon>Tracheophyta</taxon>
        <taxon>Spermatophyta</taxon>
        <taxon>Magnoliopsida</taxon>
        <taxon>Liliopsida</taxon>
        <taxon>Poales</taxon>
        <taxon>Poaceae</taxon>
        <taxon>BOP clade</taxon>
        <taxon>Oryzoideae</taxon>
        <taxon>Oryzeae</taxon>
        <taxon>Zizaniinae</taxon>
        <taxon>Zizania</taxon>
    </lineage>
</organism>
<evidence type="ECO:0000313" key="1">
    <source>
        <dbReference type="EMBL" id="KAG8060050.1"/>
    </source>
</evidence>
<dbReference type="AlphaFoldDB" id="A0A8J5RI11"/>
<reference evidence="1" key="2">
    <citation type="submission" date="2021-02" db="EMBL/GenBank/DDBJ databases">
        <authorList>
            <person name="Kimball J.A."/>
            <person name="Haas M.W."/>
            <person name="Macchietto M."/>
            <person name="Kono T."/>
            <person name="Duquette J."/>
            <person name="Shao M."/>
        </authorList>
    </citation>
    <scope>NUCLEOTIDE SEQUENCE</scope>
    <source>
        <tissue evidence="1">Fresh leaf tissue</tissue>
    </source>
</reference>
<name>A0A8J5RI11_ZIZPA</name>
<comment type="caution">
    <text evidence="1">The sequence shown here is derived from an EMBL/GenBank/DDBJ whole genome shotgun (WGS) entry which is preliminary data.</text>
</comment>
<protein>
    <submittedName>
        <fullName evidence="1">Uncharacterized protein</fullName>
    </submittedName>
</protein>